<name>A0ABT6WVN9_9ACTN</name>
<dbReference type="RefSeq" id="WP_282764981.1">
    <property type="nucleotide sequence ID" value="NZ_JASCTH010000027.1"/>
</dbReference>
<organism evidence="2 3">
    <name type="scientific">Actinoplanes sandaracinus</name>
    <dbReference type="NCBI Taxonomy" id="3045177"/>
    <lineage>
        <taxon>Bacteria</taxon>
        <taxon>Bacillati</taxon>
        <taxon>Actinomycetota</taxon>
        <taxon>Actinomycetes</taxon>
        <taxon>Micromonosporales</taxon>
        <taxon>Micromonosporaceae</taxon>
        <taxon>Actinoplanes</taxon>
    </lineage>
</organism>
<proteinExistence type="predicted"/>
<evidence type="ECO:0000313" key="3">
    <source>
        <dbReference type="Proteomes" id="UP001241758"/>
    </source>
</evidence>
<evidence type="ECO:0008006" key="4">
    <source>
        <dbReference type="Google" id="ProtNLM"/>
    </source>
</evidence>
<sequence>MVSDDDTEPRDPNVFPPRPHEFRDPADDKIETLIVQLARQEPDWGRRWILEALRRRGFTLDQAHVDHVLRKYGLPNLDL</sequence>
<gene>
    <name evidence="2" type="ORF">QLQ12_34610</name>
</gene>
<evidence type="ECO:0000313" key="2">
    <source>
        <dbReference type="EMBL" id="MDI6103759.1"/>
    </source>
</evidence>
<dbReference type="Proteomes" id="UP001241758">
    <property type="component" value="Unassembled WGS sequence"/>
</dbReference>
<dbReference type="EMBL" id="JASCTH010000027">
    <property type="protein sequence ID" value="MDI6103759.1"/>
    <property type="molecule type" value="Genomic_DNA"/>
</dbReference>
<keyword evidence="3" id="KW-1185">Reference proteome</keyword>
<comment type="caution">
    <text evidence="2">The sequence shown here is derived from an EMBL/GenBank/DDBJ whole genome shotgun (WGS) entry which is preliminary data.</text>
</comment>
<accession>A0ABT6WVN9</accession>
<reference evidence="2 3" key="1">
    <citation type="submission" date="2023-05" db="EMBL/GenBank/DDBJ databases">
        <title>Actinoplanes sp. NEAU-A12 genome sequencing.</title>
        <authorList>
            <person name="Wang Z.-S."/>
        </authorList>
    </citation>
    <scope>NUCLEOTIDE SEQUENCE [LARGE SCALE GENOMIC DNA]</scope>
    <source>
        <strain evidence="2 3">NEAU-A12</strain>
    </source>
</reference>
<evidence type="ECO:0000256" key="1">
    <source>
        <dbReference type="SAM" id="MobiDB-lite"/>
    </source>
</evidence>
<protein>
    <recommendedName>
        <fullName evidence="4">Transposase</fullName>
    </recommendedName>
</protein>
<feature type="region of interest" description="Disordered" evidence="1">
    <location>
        <begin position="1"/>
        <end position="22"/>
    </location>
</feature>